<reference evidence="2" key="1">
    <citation type="submission" date="2023-08" db="EMBL/GenBank/DDBJ databases">
        <title>Black Yeasts Isolated from many extreme environments.</title>
        <authorList>
            <person name="Coleine C."/>
            <person name="Stajich J.E."/>
            <person name="Selbmann L."/>
        </authorList>
    </citation>
    <scope>NUCLEOTIDE SEQUENCE</scope>
    <source>
        <strain evidence="2">CCFEE 5810</strain>
    </source>
</reference>
<keyword evidence="1" id="KW-0812">Transmembrane</keyword>
<accession>A0AAN7WDZ2</accession>
<dbReference type="AlphaFoldDB" id="A0AAN7WDZ2"/>
<dbReference type="PANTHER" id="PTHR37048">
    <property type="entry name" value="QUESTIONABLE PROTEIN"/>
    <property type="match status" value="1"/>
</dbReference>
<proteinExistence type="predicted"/>
<evidence type="ECO:0000256" key="1">
    <source>
        <dbReference type="SAM" id="Phobius"/>
    </source>
</evidence>
<protein>
    <submittedName>
        <fullName evidence="2">Uncharacterized protein</fullName>
    </submittedName>
</protein>
<dbReference type="EMBL" id="JAVRQU010000006">
    <property type="protein sequence ID" value="KAK5702054.1"/>
    <property type="molecule type" value="Genomic_DNA"/>
</dbReference>
<gene>
    <name evidence="2" type="ORF">LTR97_004872</name>
</gene>
<name>A0AAN7WDZ2_9PEZI</name>
<keyword evidence="1" id="KW-1133">Transmembrane helix</keyword>
<feature type="transmembrane region" description="Helical" evidence="1">
    <location>
        <begin position="202"/>
        <end position="229"/>
    </location>
</feature>
<evidence type="ECO:0000313" key="3">
    <source>
        <dbReference type="Proteomes" id="UP001310594"/>
    </source>
</evidence>
<dbReference type="Proteomes" id="UP001310594">
    <property type="component" value="Unassembled WGS sequence"/>
</dbReference>
<dbReference type="PANTHER" id="PTHR37048:SF2">
    <property type="entry name" value="QUESTIONABLE PROTEIN"/>
    <property type="match status" value="1"/>
</dbReference>
<keyword evidence="1" id="KW-0472">Membrane</keyword>
<sequence>MSAIWQGISLCLEDDILVATAAKERLNKIREINEKRTGVSGNHSVVCRGFKVPPKDGAFGHPIMVLSRKAATPDLIDFVMMTGFNGKTLQEKHGRQPFRYSDYIPISQTLAHPFIQDGSDPRYQTLAYDNPSMELLKHSYLALQDIYTMSLHDAEGFWVRKCSKKLPHMLSPTSSRQVLDLLRARPGQYQPGDQHRVTLQELWWIVLMSPVGALLMCVALLCALVMWFFG</sequence>
<comment type="caution">
    <text evidence="2">The sequence shown here is derived from an EMBL/GenBank/DDBJ whole genome shotgun (WGS) entry which is preliminary data.</text>
</comment>
<organism evidence="2 3">
    <name type="scientific">Elasticomyces elasticus</name>
    <dbReference type="NCBI Taxonomy" id="574655"/>
    <lineage>
        <taxon>Eukaryota</taxon>
        <taxon>Fungi</taxon>
        <taxon>Dikarya</taxon>
        <taxon>Ascomycota</taxon>
        <taxon>Pezizomycotina</taxon>
        <taxon>Dothideomycetes</taxon>
        <taxon>Dothideomycetidae</taxon>
        <taxon>Mycosphaerellales</taxon>
        <taxon>Teratosphaeriaceae</taxon>
        <taxon>Elasticomyces</taxon>
    </lineage>
</organism>
<evidence type="ECO:0000313" key="2">
    <source>
        <dbReference type="EMBL" id="KAK5702054.1"/>
    </source>
</evidence>